<reference evidence="7" key="1">
    <citation type="journal article" date="2014" name="Int. J. Syst. Evol. Microbiol.">
        <title>Complete genome sequence of Corynebacterium casei LMG S-19264T (=DSM 44701T), isolated from a smear-ripened cheese.</title>
        <authorList>
            <consortium name="US DOE Joint Genome Institute (JGI-PGF)"/>
            <person name="Walter F."/>
            <person name="Albersmeier A."/>
            <person name="Kalinowski J."/>
            <person name="Ruckert C."/>
        </authorList>
    </citation>
    <scope>NUCLEOTIDE SEQUENCE</scope>
    <source>
        <strain evidence="7">CGMCC 1.16548</strain>
    </source>
</reference>
<protein>
    <recommendedName>
        <fullName evidence="6">DUF1232 domain-containing protein</fullName>
    </recommendedName>
</protein>
<comment type="caution">
    <text evidence="7">The sequence shown here is derived from an EMBL/GenBank/DDBJ whole genome shotgun (WGS) entry which is preliminary data.</text>
</comment>
<dbReference type="EMBL" id="BNAI01000005">
    <property type="protein sequence ID" value="GHF21892.1"/>
    <property type="molecule type" value="Genomic_DNA"/>
</dbReference>
<feature type="domain" description="DUF1232" evidence="6">
    <location>
        <begin position="11"/>
        <end position="46"/>
    </location>
</feature>
<evidence type="ECO:0000256" key="3">
    <source>
        <dbReference type="ARBA" id="ARBA00022989"/>
    </source>
</evidence>
<sequence length="73" mass="7452">MTKDRSTLKAVLIGLGALLYGASPIDLIPEILAGPLGFGDDALVLIGAGVAIYRILKGRAARQSAARSATMNG</sequence>
<keyword evidence="2 5" id="KW-0812">Transmembrane</keyword>
<name>A0A8J3GS60_9MICO</name>
<proteinExistence type="predicted"/>
<keyword evidence="3 5" id="KW-1133">Transmembrane helix</keyword>
<feature type="transmembrane region" description="Helical" evidence="5">
    <location>
        <begin position="34"/>
        <end position="56"/>
    </location>
</feature>
<evidence type="ECO:0000256" key="5">
    <source>
        <dbReference type="SAM" id="Phobius"/>
    </source>
</evidence>
<dbReference type="Pfam" id="PF06803">
    <property type="entry name" value="DUF1232"/>
    <property type="match status" value="1"/>
</dbReference>
<evidence type="ECO:0000256" key="2">
    <source>
        <dbReference type="ARBA" id="ARBA00022692"/>
    </source>
</evidence>
<keyword evidence="4 5" id="KW-0472">Membrane</keyword>
<dbReference type="AlphaFoldDB" id="A0A8J3GS60"/>
<organism evidence="7 8">
    <name type="scientific">Pseudolysinimonas yzui</name>
    <dbReference type="NCBI Taxonomy" id="2708254"/>
    <lineage>
        <taxon>Bacteria</taxon>
        <taxon>Bacillati</taxon>
        <taxon>Actinomycetota</taxon>
        <taxon>Actinomycetes</taxon>
        <taxon>Micrococcales</taxon>
        <taxon>Microbacteriaceae</taxon>
        <taxon>Pseudolysinimonas</taxon>
    </lineage>
</organism>
<dbReference type="InterPro" id="IPR010652">
    <property type="entry name" value="DUF1232"/>
</dbReference>
<evidence type="ECO:0000313" key="7">
    <source>
        <dbReference type="EMBL" id="GHF21892.1"/>
    </source>
</evidence>
<comment type="subcellular location">
    <subcellularLocation>
        <location evidence="1">Endomembrane system</location>
        <topology evidence="1">Multi-pass membrane protein</topology>
    </subcellularLocation>
</comment>
<evidence type="ECO:0000259" key="6">
    <source>
        <dbReference type="Pfam" id="PF06803"/>
    </source>
</evidence>
<dbReference type="GO" id="GO:0012505">
    <property type="term" value="C:endomembrane system"/>
    <property type="evidence" value="ECO:0007669"/>
    <property type="project" value="UniProtKB-SubCell"/>
</dbReference>
<reference evidence="7" key="2">
    <citation type="submission" date="2020-09" db="EMBL/GenBank/DDBJ databases">
        <authorList>
            <person name="Sun Q."/>
            <person name="Zhou Y."/>
        </authorList>
    </citation>
    <scope>NUCLEOTIDE SEQUENCE</scope>
    <source>
        <strain evidence="7">CGMCC 1.16548</strain>
    </source>
</reference>
<dbReference type="RefSeq" id="WP_191283721.1">
    <property type="nucleotide sequence ID" value="NZ_BNAI01000005.1"/>
</dbReference>
<evidence type="ECO:0000256" key="4">
    <source>
        <dbReference type="ARBA" id="ARBA00023136"/>
    </source>
</evidence>
<keyword evidence="8" id="KW-1185">Reference proteome</keyword>
<dbReference type="Proteomes" id="UP000617531">
    <property type="component" value="Unassembled WGS sequence"/>
</dbReference>
<gene>
    <name evidence="7" type="ORF">GCM10011600_23660</name>
</gene>
<evidence type="ECO:0000256" key="1">
    <source>
        <dbReference type="ARBA" id="ARBA00004127"/>
    </source>
</evidence>
<accession>A0A8J3GS60</accession>
<evidence type="ECO:0000313" key="8">
    <source>
        <dbReference type="Proteomes" id="UP000617531"/>
    </source>
</evidence>